<keyword evidence="3" id="KW-1185">Reference proteome</keyword>
<dbReference type="InterPro" id="IPR031982">
    <property type="entry name" value="PilE-like"/>
</dbReference>
<dbReference type="SUPFAM" id="SSF54523">
    <property type="entry name" value="Pili subunits"/>
    <property type="match status" value="1"/>
</dbReference>
<dbReference type="NCBIfam" id="TIGR02532">
    <property type="entry name" value="IV_pilin_GFxxxE"/>
    <property type="match status" value="1"/>
</dbReference>
<comment type="caution">
    <text evidence="2">The sequence shown here is derived from an EMBL/GenBank/DDBJ whole genome shotgun (WGS) entry which is preliminary data.</text>
</comment>
<evidence type="ECO:0000313" key="2">
    <source>
        <dbReference type="EMBL" id="NEX60249.1"/>
    </source>
</evidence>
<protein>
    <submittedName>
        <fullName evidence="2">Prepilin-type N-terminal cleavage/methylation domain-containing protein</fullName>
    </submittedName>
</protein>
<dbReference type="RefSeq" id="WP_163960753.1">
    <property type="nucleotide sequence ID" value="NZ_JAAIVB010000012.1"/>
</dbReference>
<keyword evidence="1" id="KW-0812">Transmembrane</keyword>
<sequence length="165" mass="18436">MTLRFHDKEIEPANPIKPAASRHDGFSLVELAIVLLVVSILAALAAASYRDALRKSRRTEGRAALLRILQQQEQFFIQRQRYVLFSVDSTDEEGRGFKWYSGATPADSAYELSAEACQSEDLRQCVRLLARPGTERVGKRFSDPACGTLKLESNGTREADGNDCW</sequence>
<organism evidence="2 3">
    <name type="scientific">Noviherbaspirillum galbum</name>
    <dbReference type="NCBI Taxonomy" id="2709383"/>
    <lineage>
        <taxon>Bacteria</taxon>
        <taxon>Pseudomonadati</taxon>
        <taxon>Pseudomonadota</taxon>
        <taxon>Betaproteobacteria</taxon>
        <taxon>Burkholderiales</taxon>
        <taxon>Oxalobacteraceae</taxon>
        <taxon>Noviherbaspirillum</taxon>
    </lineage>
</organism>
<gene>
    <name evidence="2" type="ORF">G3574_04080</name>
</gene>
<dbReference type="Proteomes" id="UP000482155">
    <property type="component" value="Unassembled WGS sequence"/>
</dbReference>
<dbReference type="Pfam" id="PF16732">
    <property type="entry name" value="ComP_DUS"/>
    <property type="match status" value="1"/>
</dbReference>
<dbReference type="Gene3D" id="3.30.700.10">
    <property type="entry name" value="Glycoprotein, Type 4 Pilin"/>
    <property type="match status" value="1"/>
</dbReference>
<evidence type="ECO:0000256" key="1">
    <source>
        <dbReference type="SAM" id="Phobius"/>
    </source>
</evidence>
<reference evidence="2 3" key="1">
    <citation type="submission" date="2020-02" db="EMBL/GenBank/DDBJ databases">
        <authorList>
            <person name="Kim M.K."/>
        </authorList>
    </citation>
    <scope>NUCLEOTIDE SEQUENCE [LARGE SCALE GENOMIC DNA]</scope>
    <source>
        <strain evidence="2 3">17J57-3</strain>
    </source>
</reference>
<evidence type="ECO:0000313" key="3">
    <source>
        <dbReference type="Proteomes" id="UP000482155"/>
    </source>
</evidence>
<dbReference type="GO" id="GO:0043683">
    <property type="term" value="P:type IV pilus assembly"/>
    <property type="evidence" value="ECO:0007669"/>
    <property type="project" value="InterPro"/>
</dbReference>
<keyword evidence="1" id="KW-1133">Transmembrane helix</keyword>
<dbReference type="InterPro" id="IPR012902">
    <property type="entry name" value="N_methyl_site"/>
</dbReference>
<keyword evidence="1" id="KW-0472">Membrane</keyword>
<dbReference type="AlphaFoldDB" id="A0A6B3SRG6"/>
<name>A0A6B3SRG6_9BURK</name>
<accession>A0A6B3SRG6</accession>
<dbReference type="EMBL" id="JAAIVB010000012">
    <property type="protein sequence ID" value="NEX60249.1"/>
    <property type="molecule type" value="Genomic_DNA"/>
</dbReference>
<proteinExistence type="predicted"/>
<dbReference type="Pfam" id="PF07963">
    <property type="entry name" value="N_methyl"/>
    <property type="match status" value="1"/>
</dbReference>
<feature type="transmembrane region" description="Helical" evidence="1">
    <location>
        <begin position="31"/>
        <end position="49"/>
    </location>
</feature>
<dbReference type="InterPro" id="IPR045584">
    <property type="entry name" value="Pilin-like"/>
</dbReference>